<dbReference type="GO" id="GO:0048194">
    <property type="term" value="P:Golgi vesicle budding"/>
    <property type="evidence" value="ECO:0007669"/>
    <property type="project" value="TreeGrafter"/>
</dbReference>
<dbReference type="PANTHER" id="PTHR12704">
    <property type="entry name" value="TRANS-GOLGI PROTEIN GMX33"/>
    <property type="match status" value="1"/>
</dbReference>
<name>A0A934S3M8_9BACT</name>
<dbReference type="EMBL" id="JAENIL010000070">
    <property type="protein sequence ID" value="MBK1880081.1"/>
    <property type="molecule type" value="Genomic_DNA"/>
</dbReference>
<reference evidence="5" key="1">
    <citation type="submission" date="2021-01" db="EMBL/GenBank/DDBJ databases">
        <title>Modified the classification status of verrucomicrobia.</title>
        <authorList>
            <person name="Feng X."/>
        </authorList>
    </citation>
    <scope>NUCLEOTIDE SEQUENCE</scope>
    <source>
        <strain evidence="5">KCTC 13126</strain>
    </source>
</reference>
<dbReference type="GO" id="GO:0007030">
    <property type="term" value="P:Golgi organization"/>
    <property type="evidence" value="ECO:0007669"/>
    <property type="project" value="TreeGrafter"/>
</dbReference>
<dbReference type="GO" id="GO:0070273">
    <property type="term" value="F:phosphatidylinositol-4-phosphate binding"/>
    <property type="evidence" value="ECO:0007669"/>
    <property type="project" value="InterPro"/>
</dbReference>
<comment type="caution">
    <text evidence="5">The sequence shown here is derived from an EMBL/GenBank/DDBJ whole genome shotgun (WGS) entry which is preliminary data.</text>
</comment>
<evidence type="ECO:0000313" key="6">
    <source>
        <dbReference type="Proteomes" id="UP000617628"/>
    </source>
</evidence>
<dbReference type="Gene3D" id="1.10.3630.10">
    <property type="entry name" value="yeast vps74-n-term truncation variant domain like"/>
    <property type="match status" value="1"/>
</dbReference>
<protein>
    <submittedName>
        <fullName evidence="5">GPP34 family phosphoprotein</fullName>
    </submittedName>
</protein>
<dbReference type="Proteomes" id="UP000617628">
    <property type="component" value="Unassembled WGS sequence"/>
</dbReference>
<dbReference type="GO" id="GO:0012505">
    <property type="term" value="C:endomembrane system"/>
    <property type="evidence" value="ECO:0007669"/>
    <property type="project" value="UniProtKB-ARBA"/>
</dbReference>
<proteinExistence type="predicted"/>
<keyword evidence="4" id="KW-0472">Membrane</keyword>
<dbReference type="InterPro" id="IPR038261">
    <property type="entry name" value="GPP34-like_sf"/>
</dbReference>
<evidence type="ECO:0000256" key="2">
    <source>
        <dbReference type="ARBA" id="ARBA00023034"/>
    </source>
</evidence>
<evidence type="ECO:0000313" key="5">
    <source>
        <dbReference type="EMBL" id="MBK1880081.1"/>
    </source>
</evidence>
<sequence length="221" mass="24579">MLHLYQEITLLALRDDKGTVSIEHLDRILAGALVAELILEKRIAVSPDKKRFIDLLDASPSGDALLDECLQKVSTAKRRARLSTWMNRFAGIKRIHHQAAESLVAKGILKKETAKLLLVFNRTVYPEVDSKPEQKIIERLERIIFTSPAEVEARDVVLLSLANSAALLTQIFGRKRLKPQKAHIKRVTEGELVGEVTREIIETINAAIIVAAVIVPVVVSS</sequence>
<dbReference type="GO" id="GO:0006890">
    <property type="term" value="P:retrograde vesicle-mediated transport, Golgi to endoplasmic reticulum"/>
    <property type="evidence" value="ECO:0007669"/>
    <property type="project" value="TreeGrafter"/>
</dbReference>
<dbReference type="RefSeq" id="WP_200358645.1">
    <property type="nucleotide sequence ID" value="NZ_JAENIL010000070.1"/>
</dbReference>
<evidence type="ECO:0000256" key="1">
    <source>
        <dbReference type="ARBA" id="ARBA00004255"/>
    </source>
</evidence>
<keyword evidence="2" id="KW-0333">Golgi apparatus</keyword>
<dbReference type="Pfam" id="PF05719">
    <property type="entry name" value="GPP34"/>
    <property type="match status" value="1"/>
</dbReference>
<dbReference type="InterPro" id="IPR008628">
    <property type="entry name" value="GPP34-like"/>
</dbReference>
<evidence type="ECO:0000256" key="3">
    <source>
        <dbReference type="ARBA" id="ARBA00023121"/>
    </source>
</evidence>
<accession>A0A934S3M8</accession>
<evidence type="ECO:0000256" key="4">
    <source>
        <dbReference type="ARBA" id="ARBA00023136"/>
    </source>
</evidence>
<dbReference type="GO" id="GO:0043001">
    <property type="term" value="P:Golgi to plasma membrane protein transport"/>
    <property type="evidence" value="ECO:0007669"/>
    <property type="project" value="TreeGrafter"/>
</dbReference>
<dbReference type="PANTHER" id="PTHR12704:SF2">
    <property type="entry name" value="GOLGI PHOSPHOPROTEIN 3 HOMOLOG SAURON"/>
    <property type="match status" value="1"/>
</dbReference>
<keyword evidence="3" id="KW-0446">Lipid-binding</keyword>
<gene>
    <name evidence="5" type="ORF">JIN87_24565</name>
</gene>
<dbReference type="AlphaFoldDB" id="A0A934S3M8"/>
<keyword evidence="6" id="KW-1185">Reference proteome</keyword>
<dbReference type="GO" id="GO:0005829">
    <property type="term" value="C:cytosol"/>
    <property type="evidence" value="ECO:0007669"/>
    <property type="project" value="TreeGrafter"/>
</dbReference>
<organism evidence="5 6">
    <name type="scientific">Pelagicoccus mobilis</name>
    <dbReference type="NCBI Taxonomy" id="415221"/>
    <lineage>
        <taxon>Bacteria</taxon>
        <taxon>Pseudomonadati</taxon>
        <taxon>Verrucomicrobiota</taxon>
        <taxon>Opitutia</taxon>
        <taxon>Puniceicoccales</taxon>
        <taxon>Pelagicoccaceae</taxon>
        <taxon>Pelagicoccus</taxon>
    </lineage>
</organism>
<comment type="subcellular location">
    <subcellularLocation>
        <location evidence="1">Golgi apparatus membrane</location>
        <topology evidence="1">Peripheral membrane protein</topology>
        <orientation evidence="1">Cytoplasmic side</orientation>
    </subcellularLocation>
</comment>